<feature type="compositionally biased region" description="Polar residues" evidence="1">
    <location>
        <begin position="387"/>
        <end position="396"/>
    </location>
</feature>
<accession>A0ABR0BGC9</accession>
<name>A0ABR0BGC9_PURLI</name>
<keyword evidence="3" id="KW-1185">Reference proteome</keyword>
<feature type="region of interest" description="Disordered" evidence="1">
    <location>
        <begin position="45"/>
        <end position="112"/>
    </location>
</feature>
<evidence type="ECO:0000313" key="2">
    <source>
        <dbReference type="EMBL" id="KAK4076528.1"/>
    </source>
</evidence>
<feature type="compositionally biased region" description="Basic and acidic residues" evidence="1">
    <location>
        <begin position="318"/>
        <end position="328"/>
    </location>
</feature>
<protein>
    <submittedName>
        <fullName evidence="2">Uncharacterized protein</fullName>
    </submittedName>
</protein>
<reference evidence="2 3" key="1">
    <citation type="journal article" date="2024" name="Microbiol. Resour. Announc.">
        <title>Genome annotations for the ascomycete fungi Trichoderma harzianum, Trichoderma aggressivum, and Purpureocillium lilacinum.</title>
        <authorList>
            <person name="Beijen E.P.W."/>
            <person name="Ohm R.A."/>
        </authorList>
    </citation>
    <scope>NUCLEOTIDE SEQUENCE [LARGE SCALE GENOMIC DNA]</scope>
    <source>
        <strain evidence="2 3">CBS 150709</strain>
    </source>
</reference>
<sequence>MGHLERRSMSKQALCNEHTWNDGRLAKRPRSSYYAFCAPASYKQPGGATSSISPATQPFVAPSSHSHTSATPTTGADSVRGVGVVTGSASPQEDNGTASVPNHRGEGSLRDVSGSVSHNFWSPYGQASSEAQAATSSFPEGCVWSCPVDAVPLCPLTPPADGAQMSHSTGPGCYTVDVYSSVHQASLHWVGPNFGEDLQHNPLTPPSDGVIEGYGTRNLPFQYGTPDAGLQTDRLHWVGPSFAEDLQAHILSSLSDGHCESQPMSETNPHQQGAGLPPDDIPVHGSSFVDGFEDRSSAPNQGTPEEPPSAEAPPRQYSDLERSSEPLRHGTKRKRRSQSVSPRTGLPDSLHGDTTAYHPDTKALGNWQDQTPVSSIVGEGFSKERTNATCTPNSSAPEDEERRLVHTLASLAALESREKKYAEQQLKRIQDSFPALPRPDHPRHYG</sequence>
<evidence type="ECO:0000313" key="3">
    <source>
        <dbReference type="Proteomes" id="UP001287286"/>
    </source>
</evidence>
<feature type="compositionally biased region" description="Low complexity" evidence="1">
    <location>
        <begin position="61"/>
        <end position="74"/>
    </location>
</feature>
<evidence type="ECO:0000256" key="1">
    <source>
        <dbReference type="SAM" id="MobiDB-lite"/>
    </source>
</evidence>
<dbReference type="Proteomes" id="UP001287286">
    <property type="component" value="Unassembled WGS sequence"/>
</dbReference>
<feature type="compositionally biased region" description="Polar residues" evidence="1">
    <location>
        <begin position="87"/>
        <end position="100"/>
    </location>
</feature>
<feature type="compositionally biased region" description="Polar residues" evidence="1">
    <location>
        <begin position="47"/>
        <end position="56"/>
    </location>
</feature>
<organism evidence="2 3">
    <name type="scientific">Purpureocillium lilacinum</name>
    <name type="common">Paecilomyces lilacinus</name>
    <dbReference type="NCBI Taxonomy" id="33203"/>
    <lineage>
        <taxon>Eukaryota</taxon>
        <taxon>Fungi</taxon>
        <taxon>Dikarya</taxon>
        <taxon>Ascomycota</taxon>
        <taxon>Pezizomycotina</taxon>
        <taxon>Sordariomycetes</taxon>
        <taxon>Hypocreomycetidae</taxon>
        <taxon>Hypocreales</taxon>
        <taxon>Ophiocordycipitaceae</taxon>
        <taxon>Purpureocillium</taxon>
    </lineage>
</organism>
<feature type="region of interest" description="Disordered" evidence="1">
    <location>
        <begin position="256"/>
        <end position="401"/>
    </location>
</feature>
<gene>
    <name evidence="2" type="ORF">Purlil1_12619</name>
</gene>
<proteinExistence type="predicted"/>
<comment type="caution">
    <text evidence="2">The sequence shown here is derived from an EMBL/GenBank/DDBJ whole genome shotgun (WGS) entry which is preliminary data.</text>
</comment>
<feature type="compositionally biased region" description="Polar residues" evidence="1">
    <location>
        <begin position="262"/>
        <end position="271"/>
    </location>
</feature>
<dbReference type="EMBL" id="JAWRVI010000116">
    <property type="protein sequence ID" value="KAK4076528.1"/>
    <property type="molecule type" value="Genomic_DNA"/>
</dbReference>